<dbReference type="PANTHER" id="PTHR33169">
    <property type="entry name" value="PADR-FAMILY TRANSCRIPTIONAL REGULATOR"/>
    <property type="match status" value="1"/>
</dbReference>
<proteinExistence type="predicted"/>
<dbReference type="PANTHER" id="PTHR33169:SF25">
    <property type="entry name" value="DNA-BINDING PROTEIN YIZB-RELATED"/>
    <property type="match status" value="1"/>
</dbReference>
<protein>
    <submittedName>
        <fullName evidence="2">PadR family transcriptional regulator</fullName>
    </submittedName>
</protein>
<feature type="domain" description="Transcription regulator PadR N-terminal" evidence="1">
    <location>
        <begin position="14"/>
        <end position="83"/>
    </location>
</feature>
<dbReference type="InterPro" id="IPR036388">
    <property type="entry name" value="WH-like_DNA-bd_sf"/>
</dbReference>
<evidence type="ECO:0000313" key="3">
    <source>
        <dbReference type="Proteomes" id="UP001500740"/>
    </source>
</evidence>
<organism evidence="2 3">
    <name type="scientific">Alkalibacillus silvisoli</name>
    <dbReference type="NCBI Taxonomy" id="392823"/>
    <lineage>
        <taxon>Bacteria</taxon>
        <taxon>Bacillati</taxon>
        <taxon>Bacillota</taxon>
        <taxon>Bacilli</taxon>
        <taxon>Bacillales</taxon>
        <taxon>Bacillaceae</taxon>
        <taxon>Alkalibacillus</taxon>
    </lineage>
</organism>
<dbReference type="Proteomes" id="UP001500740">
    <property type="component" value="Unassembled WGS sequence"/>
</dbReference>
<name>A0ABN1A018_9BACI</name>
<dbReference type="RefSeq" id="WP_343783408.1">
    <property type="nucleotide sequence ID" value="NZ_BAAACZ010000016.1"/>
</dbReference>
<dbReference type="SUPFAM" id="SSF46785">
    <property type="entry name" value="Winged helix' DNA-binding domain"/>
    <property type="match status" value="1"/>
</dbReference>
<dbReference type="Pfam" id="PF03551">
    <property type="entry name" value="PadR"/>
    <property type="match status" value="1"/>
</dbReference>
<dbReference type="InterPro" id="IPR052509">
    <property type="entry name" value="Metal_resp_DNA-bind_regulator"/>
</dbReference>
<dbReference type="InterPro" id="IPR036390">
    <property type="entry name" value="WH_DNA-bd_sf"/>
</dbReference>
<evidence type="ECO:0000313" key="2">
    <source>
        <dbReference type="EMBL" id="GAA0464265.1"/>
    </source>
</evidence>
<dbReference type="InterPro" id="IPR005149">
    <property type="entry name" value="Tscrpt_reg_PadR_N"/>
</dbReference>
<comment type="caution">
    <text evidence="2">The sequence shown here is derived from an EMBL/GenBank/DDBJ whole genome shotgun (WGS) entry which is preliminary data.</text>
</comment>
<reference evidence="2 3" key="1">
    <citation type="journal article" date="2019" name="Int. J. Syst. Evol. Microbiol.">
        <title>The Global Catalogue of Microorganisms (GCM) 10K type strain sequencing project: providing services to taxonomists for standard genome sequencing and annotation.</title>
        <authorList>
            <consortium name="The Broad Institute Genomics Platform"/>
            <consortium name="The Broad Institute Genome Sequencing Center for Infectious Disease"/>
            <person name="Wu L."/>
            <person name="Ma J."/>
        </authorList>
    </citation>
    <scope>NUCLEOTIDE SEQUENCE [LARGE SCALE GENOMIC DNA]</scope>
    <source>
        <strain evidence="2 3">JCM 14193</strain>
    </source>
</reference>
<dbReference type="Gene3D" id="1.10.10.10">
    <property type="entry name" value="Winged helix-like DNA-binding domain superfamily/Winged helix DNA-binding domain"/>
    <property type="match status" value="1"/>
</dbReference>
<dbReference type="EMBL" id="BAAACZ010000016">
    <property type="protein sequence ID" value="GAA0464265.1"/>
    <property type="molecule type" value="Genomic_DNA"/>
</dbReference>
<keyword evidence="3" id="KW-1185">Reference proteome</keyword>
<evidence type="ECO:0000259" key="1">
    <source>
        <dbReference type="Pfam" id="PF03551"/>
    </source>
</evidence>
<gene>
    <name evidence="2" type="ORF">GCM10008935_20010</name>
</gene>
<sequence length="111" mass="13103">MDREQWKGNMDLMILSILRHSDTYGFRIISKVNKLCDGDYQLSDGTLYSVLKRLERKKYIDSYWGNESHGGRRKYYTITNLGLDVHQEKLRSWKLVNKVISEVNKEGKSNE</sequence>
<accession>A0ABN1A018</accession>